<dbReference type="EMBL" id="KN846984">
    <property type="protein sequence ID" value="KIW95086.1"/>
    <property type="molecule type" value="Genomic_DNA"/>
</dbReference>
<evidence type="ECO:0000256" key="3">
    <source>
        <dbReference type="ARBA" id="ARBA00023242"/>
    </source>
</evidence>
<evidence type="ECO:0000256" key="2">
    <source>
        <dbReference type="ARBA" id="ARBA00022884"/>
    </source>
</evidence>
<feature type="compositionally biased region" description="Basic residues" evidence="5">
    <location>
        <begin position="445"/>
        <end position="458"/>
    </location>
</feature>
<feature type="compositionally biased region" description="Basic and acidic residues" evidence="5">
    <location>
        <begin position="406"/>
        <end position="415"/>
    </location>
</feature>
<name>A0A0D2EYP8_CLAB1</name>
<feature type="compositionally biased region" description="Basic and acidic residues" evidence="5">
    <location>
        <begin position="24"/>
        <end position="36"/>
    </location>
</feature>
<feature type="region of interest" description="Disordered" evidence="5">
    <location>
        <begin position="580"/>
        <end position="649"/>
    </location>
</feature>
<comment type="subcellular location">
    <subcellularLocation>
        <location evidence="1">Nucleus</location>
        <location evidence="1">Nucleolus</location>
    </subcellularLocation>
</comment>
<feature type="region of interest" description="Disordered" evidence="5">
    <location>
        <begin position="207"/>
        <end position="244"/>
    </location>
</feature>
<feature type="compositionally biased region" description="Low complexity" evidence="5">
    <location>
        <begin position="639"/>
        <end position="649"/>
    </location>
</feature>
<dbReference type="RefSeq" id="XP_016621755.1">
    <property type="nucleotide sequence ID" value="XM_016761417.1"/>
</dbReference>
<feature type="compositionally biased region" description="Basic residues" evidence="5">
    <location>
        <begin position="601"/>
        <end position="623"/>
    </location>
</feature>
<feature type="compositionally biased region" description="Polar residues" evidence="5">
    <location>
        <begin position="471"/>
        <end position="489"/>
    </location>
</feature>
<evidence type="ECO:0000256" key="4">
    <source>
        <dbReference type="PROSITE-ProRule" id="PRU00176"/>
    </source>
</evidence>
<dbReference type="Gene3D" id="3.30.70.330">
    <property type="match status" value="1"/>
</dbReference>
<protein>
    <recommendedName>
        <fullName evidence="6">RRM domain-containing protein</fullName>
    </recommendedName>
</protein>
<dbReference type="InterPro" id="IPR012677">
    <property type="entry name" value="Nucleotide-bd_a/b_plait_sf"/>
</dbReference>
<organism evidence="7 8">
    <name type="scientific">Cladophialophora bantiana (strain ATCC 10958 / CBS 173.52 / CDC B-1940 / NIH 8579)</name>
    <name type="common">Xylohypha bantiana</name>
    <dbReference type="NCBI Taxonomy" id="1442370"/>
    <lineage>
        <taxon>Eukaryota</taxon>
        <taxon>Fungi</taxon>
        <taxon>Dikarya</taxon>
        <taxon>Ascomycota</taxon>
        <taxon>Pezizomycotina</taxon>
        <taxon>Eurotiomycetes</taxon>
        <taxon>Chaetothyriomycetidae</taxon>
        <taxon>Chaetothyriales</taxon>
        <taxon>Herpotrichiellaceae</taxon>
        <taxon>Cladophialophora</taxon>
    </lineage>
</organism>
<evidence type="ECO:0000256" key="1">
    <source>
        <dbReference type="ARBA" id="ARBA00004604"/>
    </source>
</evidence>
<dbReference type="PROSITE" id="PS50102">
    <property type="entry name" value="RRM"/>
    <property type="match status" value="1"/>
</dbReference>
<reference evidence="7" key="1">
    <citation type="submission" date="2015-01" db="EMBL/GenBank/DDBJ databases">
        <title>The Genome Sequence of Cladophialophora bantiana CBS 173.52.</title>
        <authorList>
            <consortium name="The Broad Institute Genomics Platform"/>
            <person name="Cuomo C."/>
            <person name="de Hoog S."/>
            <person name="Gorbushina A."/>
            <person name="Stielow B."/>
            <person name="Teixiera M."/>
            <person name="Abouelleil A."/>
            <person name="Chapman S.B."/>
            <person name="Priest M."/>
            <person name="Young S.K."/>
            <person name="Wortman J."/>
            <person name="Nusbaum C."/>
            <person name="Birren B."/>
        </authorList>
    </citation>
    <scope>NUCLEOTIDE SEQUENCE [LARGE SCALE GENOMIC DNA]</scope>
    <source>
        <strain evidence="7">CBS 173.52</strain>
    </source>
</reference>
<dbReference type="GO" id="GO:0003723">
    <property type="term" value="F:RNA binding"/>
    <property type="evidence" value="ECO:0007669"/>
    <property type="project" value="UniProtKB-UniRule"/>
</dbReference>
<dbReference type="CDD" id="cd12307">
    <property type="entry name" value="RRM_NIFK_like"/>
    <property type="match status" value="1"/>
</dbReference>
<feature type="region of interest" description="Disordered" evidence="5">
    <location>
        <begin position="147"/>
        <end position="167"/>
    </location>
</feature>
<dbReference type="AlphaFoldDB" id="A0A0D2EYP8"/>
<dbReference type="InterPro" id="IPR035979">
    <property type="entry name" value="RBD_domain_sf"/>
</dbReference>
<keyword evidence="2 4" id="KW-0694">RNA-binding</keyword>
<feature type="compositionally biased region" description="Low complexity" evidence="5">
    <location>
        <begin position="390"/>
        <end position="402"/>
    </location>
</feature>
<proteinExistence type="predicted"/>
<dbReference type="GO" id="GO:0005730">
    <property type="term" value="C:nucleolus"/>
    <property type="evidence" value="ECO:0007669"/>
    <property type="project" value="UniProtKB-SubCell"/>
</dbReference>
<feature type="region of interest" description="Disordered" evidence="5">
    <location>
        <begin position="350"/>
        <end position="566"/>
    </location>
</feature>
<sequence>MGTKKRKESSGATDQPLKKSKKSTTTDKKDASKTELKNAAAIAEPNKVLKITSDDRQETSPSDNVAAKKSKKSRKRASDFMNDDGTLVPGDTTSTAEVDKPADNNVEPVKKKSKKDKKNKKNKNSVIGETLTADGVNGVIEHIGAENLETATSHKPVSTSMQAEAERTLEHELEEEFGGFASGNDQEDAAEVEADDNAAALLAGFDSDTEDKQEDEGFDFGTTPPLPKSKKTQKKLEKAKAKGNGNGPGTVYVGRIPHGFYEKEMRAYFSQFGDITRLRLSRNKRTGASKHFAFIEFASNEVAKIVAETMDNYLMFGHILKCKYAESGSLHPDVWKGANKKFRKIPHEKLERERLAAPKTEEQWKKKIEKEQRRRDKKAKKMKEIGLDMPSSTLTTPSTALSQKLAAERGLKEIENEQDVPALSIEPATDPSEDKVAVEEGKKEKKEKKEKKKNKTKKGKTDEAGIALNPTLVSESTETPAEGEAQSTAAEGEGKPQSAEGKPTISPTDTADQGATTTSNEMSKAERKALKKAKQAARKSNGVAVSGETVQTAEESAQVPAPSVAADAKAELAADFISFGQFDNSEGNPKSSSSRADGKKLKPWKVKKPKKERKNLVKARGPKSKLVSTKPKPDPNATGKIPGLPLLGKGKYDKATRLAHKEMKKKLLAERAARGGRGRGAAGAQD</sequence>
<dbReference type="PANTHER" id="PTHR46754">
    <property type="entry name" value="MKI67 FHA DOMAIN-INTERACTING NUCLEOLAR PHOSPHOPROTEIN"/>
    <property type="match status" value="1"/>
</dbReference>
<dbReference type="InterPro" id="IPR000504">
    <property type="entry name" value="RRM_dom"/>
</dbReference>
<feature type="compositionally biased region" description="Acidic residues" evidence="5">
    <location>
        <begin position="207"/>
        <end position="218"/>
    </location>
</feature>
<keyword evidence="3" id="KW-0539">Nucleus</keyword>
<dbReference type="GeneID" id="27696597"/>
<gene>
    <name evidence="7" type="ORF">Z519_03669</name>
</gene>
<dbReference type="Proteomes" id="UP000053789">
    <property type="component" value="Unassembled WGS sequence"/>
</dbReference>
<evidence type="ECO:0000313" key="7">
    <source>
        <dbReference type="EMBL" id="KIW95086.1"/>
    </source>
</evidence>
<accession>A0A0D2EYP8</accession>
<evidence type="ECO:0000259" key="6">
    <source>
        <dbReference type="PROSITE" id="PS50102"/>
    </source>
</evidence>
<dbReference type="SMART" id="SM00360">
    <property type="entry name" value="RRM"/>
    <property type="match status" value="1"/>
</dbReference>
<feature type="compositionally biased region" description="Basic residues" evidence="5">
    <location>
        <begin position="111"/>
        <end position="123"/>
    </location>
</feature>
<dbReference type="OrthoDB" id="21467at2759"/>
<feature type="compositionally biased region" description="Polar residues" evidence="5">
    <location>
        <begin position="581"/>
        <end position="595"/>
    </location>
</feature>
<feature type="region of interest" description="Disordered" evidence="5">
    <location>
        <begin position="1"/>
        <end position="129"/>
    </location>
</feature>
<feature type="compositionally biased region" description="Basic and acidic residues" evidence="5">
    <location>
        <begin position="432"/>
        <end position="444"/>
    </location>
</feature>
<feature type="domain" description="RRM" evidence="6">
    <location>
        <begin position="249"/>
        <end position="327"/>
    </location>
</feature>
<feature type="compositionally biased region" description="Polar residues" evidence="5">
    <location>
        <begin position="149"/>
        <end position="162"/>
    </location>
</feature>
<keyword evidence="8" id="KW-1185">Reference proteome</keyword>
<feature type="compositionally biased region" description="Polar residues" evidence="5">
    <location>
        <begin position="505"/>
        <end position="522"/>
    </location>
</feature>
<evidence type="ECO:0000313" key="8">
    <source>
        <dbReference type="Proteomes" id="UP000053789"/>
    </source>
</evidence>
<dbReference type="VEuPathDB" id="FungiDB:Z519_03669"/>
<dbReference type="HOGENOM" id="CLU_025741_4_0_1"/>
<dbReference type="SUPFAM" id="SSF54928">
    <property type="entry name" value="RNA-binding domain, RBD"/>
    <property type="match status" value="1"/>
</dbReference>
<evidence type="ECO:0000256" key="5">
    <source>
        <dbReference type="SAM" id="MobiDB-lite"/>
    </source>
</evidence>
<feature type="compositionally biased region" description="Basic and acidic residues" evidence="5">
    <location>
        <begin position="350"/>
        <end position="374"/>
    </location>
</feature>
<dbReference type="Pfam" id="PF00076">
    <property type="entry name" value="RRM_1"/>
    <property type="match status" value="1"/>
</dbReference>